<dbReference type="GO" id="GO:0031418">
    <property type="term" value="F:L-ascorbic acid binding"/>
    <property type="evidence" value="ECO:0007669"/>
    <property type="project" value="UniProtKB-KW"/>
</dbReference>
<dbReference type="GO" id="GO:0046872">
    <property type="term" value="F:metal ion binding"/>
    <property type="evidence" value="ECO:0007669"/>
    <property type="project" value="UniProtKB-KW"/>
</dbReference>
<organism evidence="5 6">
    <name type="scientific">Morus notabilis</name>
    <dbReference type="NCBI Taxonomy" id="981085"/>
    <lineage>
        <taxon>Eukaryota</taxon>
        <taxon>Viridiplantae</taxon>
        <taxon>Streptophyta</taxon>
        <taxon>Embryophyta</taxon>
        <taxon>Tracheophyta</taxon>
        <taxon>Spermatophyta</taxon>
        <taxon>Magnoliopsida</taxon>
        <taxon>eudicotyledons</taxon>
        <taxon>Gunneridae</taxon>
        <taxon>Pentapetalae</taxon>
        <taxon>rosids</taxon>
        <taxon>fabids</taxon>
        <taxon>Rosales</taxon>
        <taxon>Moraceae</taxon>
        <taxon>Moreae</taxon>
        <taxon>Morus</taxon>
    </lineage>
</organism>
<accession>W9R2C3</accession>
<dbReference type="Proteomes" id="UP000030645">
    <property type="component" value="Unassembled WGS sequence"/>
</dbReference>
<keyword evidence="5" id="KW-0808">Transferase</keyword>
<dbReference type="EMBL" id="KE344510">
    <property type="protein sequence ID" value="EXB65272.1"/>
    <property type="molecule type" value="Genomic_DNA"/>
</dbReference>
<evidence type="ECO:0000313" key="6">
    <source>
        <dbReference type="Proteomes" id="UP000030645"/>
    </source>
</evidence>
<evidence type="ECO:0000259" key="4">
    <source>
        <dbReference type="Pfam" id="PF03171"/>
    </source>
</evidence>
<keyword evidence="5" id="KW-0489">Methyltransferase</keyword>
<keyword evidence="1" id="KW-0479">Metal-binding</keyword>
<evidence type="ECO:0000313" key="5">
    <source>
        <dbReference type="EMBL" id="EXB65272.1"/>
    </source>
</evidence>
<dbReference type="Gene3D" id="2.60.120.330">
    <property type="entry name" value="B-lactam Antibiotic, Isopenicillin N Synthase, Chain"/>
    <property type="match status" value="1"/>
</dbReference>
<keyword evidence="3" id="KW-0408">Iron</keyword>
<gene>
    <name evidence="5" type="ORF">L484_025351</name>
</gene>
<sequence length="150" mass="17269">MLREELLCKGVWHCLKEYFISKISISLVTPYLFRTTTLLVVRSNTRWIFVKPVRNALVVNICDATEAWSNGMYKSIENRAVKNANKARMSIAAFVFSDDDAADIGPVESMILDLPKMYSNVKKVDYFRHRLAKKLEGKDDKNFLKLESQS</sequence>
<dbReference type="InterPro" id="IPR027443">
    <property type="entry name" value="IPNS-like_sf"/>
</dbReference>
<feature type="domain" description="Isopenicillin N synthase-like Fe(2+) 2OG dioxygenase" evidence="4">
    <location>
        <begin position="37"/>
        <end position="95"/>
    </location>
</feature>
<dbReference type="GO" id="GO:0032259">
    <property type="term" value="P:methylation"/>
    <property type="evidence" value="ECO:0007669"/>
    <property type="project" value="UniProtKB-KW"/>
</dbReference>
<dbReference type="Pfam" id="PF03171">
    <property type="entry name" value="2OG-FeII_Oxy"/>
    <property type="match status" value="1"/>
</dbReference>
<dbReference type="InterPro" id="IPR044861">
    <property type="entry name" value="IPNS-like_FE2OG_OXY"/>
</dbReference>
<dbReference type="eggNOG" id="KOG0143">
    <property type="taxonomic scope" value="Eukaryota"/>
</dbReference>
<proteinExistence type="predicted"/>
<evidence type="ECO:0000256" key="1">
    <source>
        <dbReference type="ARBA" id="ARBA00022723"/>
    </source>
</evidence>
<dbReference type="PANTHER" id="PTHR47991">
    <property type="entry name" value="OXOGLUTARATE/IRON-DEPENDENT DIOXYGENASE"/>
    <property type="match status" value="1"/>
</dbReference>
<name>W9R2C3_9ROSA</name>
<dbReference type="AlphaFoldDB" id="W9R2C3"/>
<reference evidence="6" key="1">
    <citation type="submission" date="2013-01" db="EMBL/GenBank/DDBJ databases">
        <title>Draft Genome Sequence of a Mulberry Tree, Morus notabilis C.K. Schneid.</title>
        <authorList>
            <person name="He N."/>
            <person name="Zhao S."/>
        </authorList>
    </citation>
    <scope>NUCLEOTIDE SEQUENCE</scope>
</reference>
<dbReference type="InterPro" id="IPR050295">
    <property type="entry name" value="Plant_2OG-oxidoreductases"/>
</dbReference>
<keyword evidence="2" id="KW-0847">Vitamin C</keyword>
<dbReference type="SUPFAM" id="SSF51197">
    <property type="entry name" value="Clavaminate synthase-like"/>
    <property type="match status" value="1"/>
</dbReference>
<keyword evidence="6" id="KW-1185">Reference proteome</keyword>
<protein>
    <submittedName>
        <fullName evidence="5">Codeine O-demethylase</fullName>
    </submittedName>
</protein>
<evidence type="ECO:0000256" key="2">
    <source>
        <dbReference type="ARBA" id="ARBA00022896"/>
    </source>
</evidence>
<dbReference type="STRING" id="981085.W9R2C3"/>
<evidence type="ECO:0000256" key="3">
    <source>
        <dbReference type="ARBA" id="ARBA00023004"/>
    </source>
</evidence>
<dbReference type="GO" id="GO:0008168">
    <property type="term" value="F:methyltransferase activity"/>
    <property type="evidence" value="ECO:0007669"/>
    <property type="project" value="UniProtKB-KW"/>
</dbReference>